<evidence type="ECO:0000313" key="3">
    <source>
        <dbReference type="EMBL" id="WWX22365.1"/>
    </source>
</evidence>
<protein>
    <submittedName>
        <fullName evidence="3">BRO family protein</fullName>
    </submittedName>
</protein>
<evidence type="ECO:0000259" key="2">
    <source>
        <dbReference type="Pfam" id="PF02498"/>
    </source>
</evidence>
<reference evidence="3 4" key="1">
    <citation type="submission" date="2024-03" db="EMBL/GenBank/DDBJ databases">
        <title>Phenotype and Genome Characterization of a Sulfate-Reducing Bacterium Pseudodesulfovibrio sp. strain 5S69, isolated from Petroleum Reservoir in Tatarstan (Russia).</title>
        <authorList>
            <person name="Bidzhieva S.K."/>
            <person name="Kadnikov V."/>
            <person name="Tourova T.P."/>
            <person name="Samigullina S.R."/>
            <person name="Sokolova D.S."/>
            <person name="Poltaraus A.B."/>
            <person name="Avtukh A.N."/>
            <person name="Tereshina V.M."/>
            <person name="Mardanov A.V."/>
            <person name="Nazina T.N."/>
        </authorList>
    </citation>
    <scope>NUCLEOTIDE SEQUENCE [LARGE SCALE GENOMIC DNA]</scope>
    <source>
        <strain evidence="3 4">5S69</strain>
    </source>
</reference>
<feature type="region of interest" description="Disordered" evidence="1">
    <location>
        <begin position="25"/>
        <end position="47"/>
    </location>
</feature>
<feature type="domain" description="Bro-N" evidence="2">
    <location>
        <begin position="2"/>
        <end position="46"/>
    </location>
</feature>
<name>A0ABZ2J1U6_9BACT</name>
<gene>
    <name evidence="3" type="ORF">V8V93_18230</name>
</gene>
<dbReference type="RefSeq" id="WP_338668058.1">
    <property type="nucleotide sequence ID" value="NZ_CP146609.1"/>
</dbReference>
<dbReference type="EMBL" id="CP146609">
    <property type="protein sequence ID" value="WWX22365.1"/>
    <property type="molecule type" value="Genomic_DNA"/>
</dbReference>
<evidence type="ECO:0000313" key="4">
    <source>
        <dbReference type="Proteomes" id="UP001385389"/>
    </source>
</evidence>
<feature type="compositionally biased region" description="Polar residues" evidence="1">
    <location>
        <begin position="25"/>
        <end position="41"/>
    </location>
</feature>
<dbReference type="Proteomes" id="UP001385389">
    <property type="component" value="Chromosome"/>
</dbReference>
<dbReference type="Pfam" id="PF02498">
    <property type="entry name" value="Bro-N"/>
    <property type="match status" value="1"/>
</dbReference>
<evidence type="ECO:0000256" key="1">
    <source>
        <dbReference type="SAM" id="MobiDB-lite"/>
    </source>
</evidence>
<accession>A0ABZ2J1U6</accession>
<keyword evidence="4" id="KW-1185">Reference proteome</keyword>
<organism evidence="3 4">
    <name type="scientific">Pseudodesulfovibrio methanolicus</name>
    <dbReference type="NCBI Taxonomy" id="3126690"/>
    <lineage>
        <taxon>Bacteria</taxon>
        <taxon>Pseudomonadati</taxon>
        <taxon>Thermodesulfobacteriota</taxon>
        <taxon>Desulfovibrionia</taxon>
        <taxon>Desulfovibrionales</taxon>
        <taxon>Desulfovibrionaceae</taxon>
    </lineage>
</organism>
<dbReference type="InterPro" id="IPR003497">
    <property type="entry name" value="BRO_N_domain"/>
</dbReference>
<sequence>MCDVLGIKDQAQSVRYLDDDEKNTLSIKQGNRGNPTTTIINESDLYP</sequence>
<proteinExistence type="predicted"/>